<feature type="region of interest" description="Disordered" evidence="1">
    <location>
        <begin position="707"/>
        <end position="831"/>
    </location>
</feature>
<feature type="compositionally biased region" description="Low complexity" evidence="1">
    <location>
        <begin position="567"/>
        <end position="576"/>
    </location>
</feature>
<feature type="compositionally biased region" description="Low complexity" evidence="1">
    <location>
        <begin position="766"/>
        <end position="831"/>
    </location>
</feature>
<dbReference type="Proteomes" id="UP000006906">
    <property type="component" value="Chromosome 13"/>
</dbReference>
<dbReference type="RefSeq" id="XP_042917765.1">
    <property type="nucleotide sequence ID" value="XM_043069790.1"/>
</dbReference>
<feature type="compositionally biased region" description="Low complexity" evidence="1">
    <location>
        <begin position="475"/>
        <end position="497"/>
    </location>
</feature>
<gene>
    <name evidence="2" type="ORF">CHLRE_13g592551v5</name>
</gene>
<feature type="region of interest" description="Disordered" evidence="1">
    <location>
        <begin position="422"/>
        <end position="458"/>
    </location>
</feature>
<feature type="compositionally biased region" description="Low complexity" evidence="1">
    <location>
        <begin position="200"/>
        <end position="210"/>
    </location>
</feature>
<feature type="compositionally biased region" description="Low complexity" evidence="1">
    <location>
        <begin position="437"/>
        <end position="446"/>
    </location>
</feature>
<name>A0A2K3D198_CHLRE</name>
<organism evidence="2 3">
    <name type="scientific">Chlamydomonas reinhardtii</name>
    <name type="common">Chlamydomonas smithii</name>
    <dbReference type="NCBI Taxonomy" id="3055"/>
    <lineage>
        <taxon>Eukaryota</taxon>
        <taxon>Viridiplantae</taxon>
        <taxon>Chlorophyta</taxon>
        <taxon>core chlorophytes</taxon>
        <taxon>Chlorophyceae</taxon>
        <taxon>CS clade</taxon>
        <taxon>Chlamydomonadales</taxon>
        <taxon>Chlamydomonadaceae</taxon>
        <taxon>Chlamydomonas</taxon>
    </lineage>
</organism>
<feature type="compositionally biased region" description="Polar residues" evidence="1">
    <location>
        <begin position="1036"/>
        <end position="1045"/>
    </location>
</feature>
<reference evidence="2 3" key="1">
    <citation type="journal article" date="2007" name="Science">
        <title>The Chlamydomonas genome reveals the evolution of key animal and plant functions.</title>
        <authorList>
            <person name="Merchant S.S."/>
            <person name="Prochnik S.E."/>
            <person name="Vallon O."/>
            <person name="Harris E.H."/>
            <person name="Karpowicz S.J."/>
            <person name="Witman G.B."/>
            <person name="Terry A."/>
            <person name="Salamov A."/>
            <person name="Fritz-Laylin L.K."/>
            <person name="Marechal-Drouard L."/>
            <person name="Marshall W.F."/>
            <person name="Qu L.H."/>
            <person name="Nelson D.R."/>
            <person name="Sanderfoot A.A."/>
            <person name="Spalding M.H."/>
            <person name="Kapitonov V.V."/>
            <person name="Ren Q."/>
            <person name="Ferris P."/>
            <person name="Lindquist E."/>
            <person name="Shapiro H."/>
            <person name="Lucas S.M."/>
            <person name="Grimwood J."/>
            <person name="Schmutz J."/>
            <person name="Cardol P."/>
            <person name="Cerutti H."/>
            <person name="Chanfreau G."/>
            <person name="Chen C.L."/>
            <person name="Cognat V."/>
            <person name="Croft M.T."/>
            <person name="Dent R."/>
            <person name="Dutcher S."/>
            <person name="Fernandez E."/>
            <person name="Fukuzawa H."/>
            <person name="Gonzalez-Ballester D."/>
            <person name="Gonzalez-Halphen D."/>
            <person name="Hallmann A."/>
            <person name="Hanikenne M."/>
            <person name="Hippler M."/>
            <person name="Inwood W."/>
            <person name="Jabbari K."/>
            <person name="Kalanon M."/>
            <person name="Kuras R."/>
            <person name="Lefebvre P.A."/>
            <person name="Lemaire S.D."/>
            <person name="Lobanov A.V."/>
            <person name="Lohr M."/>
            <person name="Manuell A."/>
            <person name="Meier I."/>
            <person name="Mets L."/>
            <person name="Mittag M."/>
            <person name="Mittelmeier T."/>
            <person name="Moroney J.V."/>
            <person name="Moseley J."/>
            <person name="Napoli C."/>
            <person name="Nedelcu A.M."/>
            <person name="Niyogi K."/>
            <person name="Novoselov S.V."/>
            <person name="Paulsen I.T."/>
            <person name="Pazour G."/>
            <person name="Purton S."/>
            <person name="Ral J.P."/>
            <person name="Riano-Pachon D.M."/>
            <person name="Riekhof W."/>
            <person name="Rymarquis L."/>
            <person name="Schroda M."/>
            <person name="Stern D."/>
            <person name="Umen J."/>
            <person name="Willows R."/>
            <person name="Wilson N."/>
            <person name="Zimmer S.L."/>
            <person name="Allmer J."/>
            <person name="Balk J."/>
            <person name="Bisova K."/>
            <person name="Chen C.J."/>
            <person name="Elias M."/>
            <person name="Gendler K."/>
            <person name="Hauser C."/>
            <person name="Lamb M.R."/>
            <person name="Ledford H."/>
            <person name="Long J.C."/>
            <person name="Minagawa J."/>
            <person name="Page M.D."/>
            <person name="Pan J."/>
            <person name="Pootakham W."/>
            <person name="Roje S."/>
            <person name="Rose A."/>
            <person name="Stahlberg E."/>
            <person name="Terauchi A.M."/>
            <person name="Yang P."/>
            <person name="Ball S."/>
            <person name="Bowler C."/>
            <person name="Dieckmann C.L."/>
            <person name="Gladyshev V.N."/>
            <person name="Green P."/>
            <person name="Jorgensen R."/>
            <person name="Mayfield S."/>
            <person name="Mueller-Roeber B."/>
            <person name="Rajamani S."/>
            <person name="Sayre R.T."/>
            <person name="Brokstein P."/>
            <person name="Dubchak I."/>
            <person name="Goodstein D."/>
            <person name="Hornick L."/>
            <person name="Huang Y.W."/>
            <person name="Jhaveri J."/>
            <person name="Luo Y."/>
            <person name="Martinez D."/>
            <person name="Ngau W.C."/>
            <person name="Otillar B."/>
            <person name="Poliakov A."/>
            <person name="Porter A."/>
            <person name="Szajkowski L."/>
            <person name="Werner G."/>
            <person name="Zhou K."/>
            <person name="Grigoriev I.V."/>
            <person name="Rokhsar D.S."/>
            <person name="Grossman A.R."/>
        </authorList>
    </citation>
    <scope>NUCLEOTIDE SEQUENCE [LARGE SCALE GENOMIC DNA]</scope>
    <source>
        <strain evidence="3">CC-503</strain>
    </source>
</reference>
<evidence type="ECO:0000313" key="3">
    <source>
        <dbReference type="Proteomes" id="UP000006906"/>
    </source>
</evidence>
<feature type="region of interest" description="Disordered" evidence="1">
    <location>
        <begin position="169"/>
        <end position="210"/>
    </location>
</feature>
<feature type="compositionally biased region" description="Pro residues" evidence="1">
    <location>
        <begin position="1241"/>
        <end position="1251"/>
    </location>
</feature>
<feature type="compositionally biased region" description="Basic and acidic residues" evidence="1">
    <location>
        <begin position="541"/>
        <end position="550"/>
    </location>
</feature>
<evidence type="ECO:0000256" key="1">
    <source>
        <dbReference type="SAM" id="MobiDB-lite"/>
    </source>
</evidence>
<accession>A0A2K3D198</accession>
<feature type="compositionally biased region" description="Polar residues" evidence="1">
    <location>
        <begin position="1099"/>
        <end position="1109"/>
    </location>
</feature>
<feature type="compositionally biased region" description="Low complexity" evidence="1">
    <location>
        <begin position="1510"/>
        <end position="1528"/>
    </location>
</feature>
<feature type="region of interest" description="Disordered" evidence="1">
    <location>
        <begin position="475"/>
        <end position="520"/>
    </location>
</feature>
<feature type="region of interest" description="Disordered" evidence="1">
    <location>
        <begin position="1099"/>
        <end position="1123"/>
    </location>
</feature>
<feature type="compositionally biased region" description="Pro residues" evidence="1">
    <location>
        <begin position="1353"/>
        <end position="1363"/>
    </location>
</feature>
<feature type="region of interest" description="Disordered" evidence="1">
    <location>
        <begin position="98"/>
        <end position="126"/>
    </location>
</feature>
<dbReference type="OrthoDB" id="557778at2759"/>
<feature type="compositionally biased region" description="Gly residues" evidence="1">
    <location>
        <begin position="423"/>
        <end position="433"/>
    </location>
</feature>
<protein>
    <submittedName>
        <fullName evidence="2">Uncharacterized protein</fullName>
    </submittedName>
</protein>
<evidence type="ECO:0000313" key="2">
    <source>
        <dbReference type="EMBL" id="PNW74279.1"/>
    </source>
</evidence>
<feature type="compositionally biased region" description="Polar residues" evidence="1">
    <location>
        <begin position="1161"/>
        <end position="1178"/>
    </location>
</feature>
<dbReference type="KEGG" id="cre:CHLRE_13g592551v5"/>
<keyword evidence="3" id="KW-1185">Reference proteome</keyword>
<feature type="compositionally biased region" description="Basic and acidic residues" evidence="1">
    <location>
        <begin position="1376"/>
        <end position="1390"/>
    </location>
</feature>
<feature type="compositionally biased region" description="Pro residues" evidence="1">
    <location>
        <begin position="1393"/>
        <end position="1407"/>
    </location>
</feature>
<feature type="compositionally biased region" description="Low complexity" evidence="1">
    <location>
        <begin position="711"/>
        <end position="722"/>
    </location>
</feature>
<dbReference type="Gramene" id="PNW74279">
    <property type="protein sequence ID" value="PNW74279"/>
    <property type="gene ID" value="CHLRE_13g592551v5"/>
</dbReference>
<sequence>MVAFQLPAGLSQDTGTGAPDYIAAPGNMEDAFDGRRVQQRVPKPARQRCASAPARRAPSARPQPVHPSPLAVKGRALQHNICGEATGFGAGPARAIPIPPRQSSPGACGPAARPKRRTEGSNITAADTLYHPALPRIRTHADDGAAGKRHLPGSRDELRALFRAYNLPVPRALPPPSHRTSAAGGHASSRPVSGLAAKGAQQARPHPAAHPYHQRLRGLLDASSHAMHGAVPVPGRRVSLVNEQLRGPSAQQRASKQQAASRGAPVVAAVAVPKLGRHSDAGAEPLPMVLGRPLEVNQGYQAVLPGGGGQPGNRARQDKVLVSEHQSQPAEGAGDEHEQWDWVYRGPPTPESPYGSDILRAMLDVVSPRFEVRRPEGYIPITPSSIASSRYVRSDVWSWSCPGSPAVGFRPAPDGCADAGAAAAGGGGGGGASSLGRSPFAAARPNPARPMPRQSSPEPLHRKLLLRAAAAAATAGGAPPLSRQGSRQSSALSAALQVAEAHDHGHGMAPPGGGDWNPSLRLRAEHQHGHLMPHLVAAGRASHDSRDPAHVEAPSRSTPESHEHSAQQQHLQQQQQPVDYSSGPTPPPGKSRFYQQQQHHQPHEHALPQITPRQQVGTAAVLRRVSESGLPAATYDWQPSVSTLSNHNGAATPTRDLCTPRAALQLSHLPQRGSSAGRFSRAAAMASPVQGVQADGSRGGQLAFVMPSPAGPGLRPRGTPGRCVDLLWEPPPIQPSRALDRHRSGSRTPSPERTIRGESGPRMHNLAEAAAARLRQAAAVSGSRRTSSSPSPLPSVRRTGSHAGEAPSAEGGAARVAQPQQPYRSSSPSPVAVSARRVLYRPDGPSLSVGPAARSTSAYMRGRSAQEDTAAVSLLESQFAVRPRSSPAARAAAAALARAQHAMADSGGTSSAAATGVAPLRLGGMHGADTVASDSAFPTLLLPSPLRHHGSSDMVNTHTRQAGTGGSAFSFHMSAAATGAADTSAYSWPGAPTPALCKGPVSRQSSQGRRKWALPANSAPSSPRVQLFPVPDDDGSNTSGASKAASSPLCARGGDGARTPGSHRKRYVSLRRAGLARRNSVAAAAGSVACMQTAQSHTACSSPFTTPRELSSDAAAPGSGSDCGGAPSTGAMVGSSVDSWGTCLAAALPATGQPQAGGGTPLSTGADNVSPELQQKQPQLGDVTRTRAPMPSRFGPLSPAAALAQRSRYSSPAVRPGLRGSSPAAVSPFMGPGSVGDMTPPMSPLRQPQPSPLTAGVSAAADGVRRNLLSSFWSASACRPATSPVAGAPSASDVTPRCPAPRPASLGQRRASGLCPTPPQQMQRCLSAQQARRRQCDWPSPAQSQDLQSRPLAPLPPLAPSVPPTTRAASPSRQAKHGDTRCDQDVERRVAAGPPPAGRFAPQPPLAPRDSLAPRRPSTSGSIRSSKESVGSARGASAALATSTDDDVAAGHVDARAVHTPNGPSAAPYPNQRLVQPAHPQRSILDSPDLGPKKARPSVDGTYLTPAGVSSRPASAASRCSSAGASDSSRSRHWSYRRARERAVFLNGVFAVAASSATVEERVLQAGVPGC</sequence>
<feature type="region of interest" description="Disordered" evidence="1">
    <location>
        <begin position="539"/>
        <end position="617"/>
    </location>
</feature>
<dbReference type="EMBL" id="CM008974">
    <property type="protein sequence ID" value="PNW74279.1"/>
    <property type="molecule type" value="Genomic_DNA"/>
</dbReference>
<dbReference type="ExpressionAtlas" id="A0A2K3D198">
    <property type="expression patterns" value="baseline"/>
</dbReference>
<feature type="compositionally biased region" description="Polar residues" evidence="1">
    <location>
        <begin position="1320"/>
        <end position="1330"/>
    </location>
</feature>
<feature type="region of interest" description="Disordered" evidence="1">
    <location>
        <begin position="1154"/>
        <end position="1258"/>
    </location>
</feature>
<feature type="region of interest" description="Disordered" evidence="1">
    <location>
        <begin position="304"/>
        <end position="340"/>
    </location>
</feature>
<dbReference type="GeneID" id="66056082"/>
<dbReference type="InParanoid" id="A0A2K3D198"/>
<feature type="region of interest" description="Disordered" evidence="1">
    <location>
        <begin position="1280"/>
        <end position="1530"/>
    </location>
</feature>
<feature type="region of interest" description="Disordered" evidence="1">
    <location>
        <begin position="1"/>
        <end position="68"/>
    </location>
</feature>
<feature type="compositionally biased region" description="Low complexity" evidence="1">
    <location>
        <begin position="1112"/>
        <end position="1123"/>
    </location>
</feature>
<proteinExistence type="predicted"/>
<feature type="region of interest" description="Disordered" evidence="1">
    <location>
        <begin position="997"/>
        <end position="1066"/>
    </location>
</feature>
<feature type="compositionally biased region" description="Low complexity" evidence="1">
    <location>
        <begin position="47"/>
        <end position="63"/>
    </location>
</feature>